<reference evidence="2 3" key="1">
    <citation type="submission" date="2019-03" db="EMBL/GenBank/DDBJ databases">
        <authorList>
            <consortium name="Pathogen Informatics"/>
        </authorList>
    </citation>
    <scope>NUCLEOTIDE SEQUENCE [LARGE SCALE GENOMIC DNA]</scope>
    <source>
        <strain evidence="2 3">NCTC9001</strain>
    </source>
</reference>
<gene>
    <name evidence="2" type="ORF">NCTC9001_05247</name>
</gene>
<sequence length="50" mass="5366">MTAKRTTQSVTVTVDRELVNRARDAGLNMSATLTVALNAELKKTCSNTLA</sequence>
<evidence type="ECO:0000313" key="3">
    <source>
        <dbReference type="Proteomes" id="UP000372890"/>
    </source>
</evidence>
<organism evidence="2 3">
    <name type="scientific">Escherichia coli</name>
    <dbReference type="NCBI Taxonomy" id="562"/>
    <lineage>
        <taxon>Bacteria</taxon>
        <taxon>Pseudomonadati</taxon>
        <taxon>Pseudomonadota</taxon>
        <taxon>Gammaproteobacteria</taxon>
        <taxon>Enterobacterales</taxon>
        <taxon>Enterobacteriaceae</taxon>
        <taxon>Escherichia</taxon>
    </lineage>
</organism>
<proteinExistence type="predicted"/>
<dbReference type="Proteomes" id="UP000372890">
    <property type="component" value="Unassembled WGS sequence"/>
</dbReference>
<dbReference type="EMBL" id="CAADIS010000005">
    <property type="protein sequence ID" value="VFS35970.1"/>
    <property type="molecule type" value="Genomic_DNA"/>
</dbReference>
<keyword evidence="1" id="KW-1277">Toxin-antitoxin system</keyword>
<evidence type="ECO:0000256" key="1">
    <source>
        <dbReference type="ARBA" id="ARBA00022649"/>
    </source>
</evidence>
<name>A0A484YHL8_ECOLX</name>
<evidence type="ECO:0000313" key="2">
    <source>
        <dbReference type="EMBL" id="VFS35970.1"/>
    </source>
</evidence>
<dbReference type="AlphaFoldDB" id="A0A484YHL8"/>
<dbReference type="Pfam" id="PF07362">
    <property type="entry name" value="CcdA"/>
    <property type="match status" value="1"/>
</dbReference>
<dbReference type="InterPro" id="IPR009956">
    <property type="entry name" value="Post-segregation_anti-tox_CcdA"/>
</dbReference>
<accession>A0A484YHL8</accession>
<protein>
    <submittedName>
        <fullName evidence="2">Putative antitoxin of gyrase inhibiting toxin-antitoxin system</fullName>
    </submittedName>
</protein>